<proteinExistence type="predicted"/>
<gene>
    <name evidence="3" type="ORF">Harman_31950</name>
</gene>
<feature type="transmembrane region" description="Helical" evidence="1">
    <location>
        <begin position="273"/>
        <end position="295"/>
    </location>
</feature>
<evidence type="ECO:0000256" key="1">
    <source>
        <dbReference type="SAM" id="Phobius"/>
    </source>
</evidence>
<organism evidence="3 4">
    <name type="scientific">Haloarcula mannanilytica</name>
    <dbReference type="NCBI Taxonomy" id="2509225"/>
    <lineage>
        <taxon>Archaea</taxon>
        <taxon>Methanobacteriati</taxon>
        <taxon>Methanobacteriota</taxon>
        <taxon>Stenosarchaea group</taxon>
        <taxon>Halobacteria</taxon>
        <taxon>Halobacteriales</taxon>
        <taxon>Haloarculaceae</taxon>
        <taxon>Haloarcula</taxon>
    </lineage>
</organism>
<dbReference type="PANTHER" id="PTHR23518">
    <property type="entry name" value="C-METHYLTRANSFERASE"/>
    <property type="match status" value="1"/>
</dbReference>
<accession>A0A4C2EPA1</accession>
<feature type="transmembrane region" description="Helical" evidence="1">
    <location>
        <begin position="228"/>
        <end position="252"/>
    </location>
</feature>
<feature type="transmembrane region" description="Helical" evidence="1">
    <location>
        <begin position="307"/>
        <end position="329"/>
    </location>
</feature>
<dbReference type="PROSITE" id="PS50850">
    <property type="entry name" value="MFS"/>
    <property type="match status" value="1"/>
</dbReference>
<keyword evidence="1" id="KW-1133">Transmembrane helix</keyword>
<dbReference type="SUPFAM" id="SSF103473">
    <property type="entry name" value="MFS general substrate transporter"/>
    <property type="match status" value="1"/>
</dbReference>
<feature type="transmembrane region" description="Helical" evidence="1">
    <location>
        <begin position="384"/>
        <end position="405"/>
    </location>
</feature>
<keyword evidence="1" id="KW-0472">Membrane</keyword>
<evidence type="ECO:0000259" key="2">
    <source>
        <dbReference type="PROSITE" id="PS50850"/>
    </source>
</evidence>
<name>A0A4C2EPA1_9EURY</name>
<feature type="transmembrane region" description="Helical" evidence="1">
    <location>
        <begin position="12"/>
        <end position="32"/>
    </location>
</feature>
<dbReference type="InterPro" id="IPR036259">
    <property type="entry name" value="MFS_trans_sf"/>
</dbReference>
<dbReference type="InterPro" id="IPR011701">
    <property type="entry name" value="MFS"/>
</dbReference>
<dbReference type="PANTHER" id="PTHR23518:SF2">
    <property type="entry name" value="MAJOR FACILITATOR SUPERFAMILY TRANSPORTER"/>
    <property type="match status" value="1"/>
</dbReference>
<feature type="transmembrane region" description="Helical" evidence="1">
    <location>
        <begin position="75"/>
        <end position="94"/>
    </location>
</feature>
<dbReference type="Pfam" id="PF07690">
    <property type="entry name" value="MFS_1"/>
    <property type="match status" value="1"/>
</dbReference>
<keyword evidence="1" id="KW-0812">Transmembrane</keyword>
<feature type="transmembrane region" description="Helical" evidence="1">
    <location>
        <begin position="100"/>
        <end position="122"/>
    </location>
</feature>
<dbReference type="EMBL" id="BIXZ01000007">
    <property type="protein sequence ID" value="GCF15260.1"/>
    <property type="molecule type" value="Genomic_DNA"/>
</dbReference>
<comment type="caution">
    <text evidence="3">The sequence shown here is derived from an EMBL/GenBank/DDBJ whole genome shotgun (WGS) entry which is preliminary data.</text>
</comment>
<dbReference type="Proteomes" id="UP000304382">
    <property type="component" value="Unassembled WGS sequence"/>
</dbReference>
<dbReference type="AlphaFoldDB" id="A0A4C2EPA1"/>
<sequence length="416" mass="43900">MPFRVTDRFQFYPLYLTRFVASLGFITLLTLLPNYIEQLGATGVVVGLFVTALGIGRTVALVPLGWAADRYDKRLLLLLSMLLSAVSYALFVFVDSSAGFILARILQGLGIVGTGIISLALVGELAAEDERANQIGKYNSWRMAAGIIGTIGAGVLYDAFGFDPIFAVLVVLFFIALLGVWFLVEADDSTIEGFAFFELALNERILTVTSFRAQYAVSVTLVRNWVPIFVGVSVARGGLALSATAVGAVVAAEKFTNMLGQPFMGRFSDSYGRGLFIAVGGGLYGLIAVAIPLASSAGGGLGISVTLPLLGTVPGVFFVVLLLNGLLGFADSVREPASMALFADEGKGNGITSSIGIRGLVWRPGALLAPLLGGYLMDSVGMEWVFFVAGGTALTGVLTFLGIISRRFGTDALARW</sequence>
<dbReference type="InterPro" id="IPR020846">
    <property type="entry name" value="MFS_dom"/>
</dbReference>
<feature type="domain" description="Major facilitator superfamily (MFS) profile" evidence="2">
    <location>
        <begin position="10"/>
        <end position="408"/>
    </location>
</feature>
<dbReference type="RefSeq" id="WP_137684792.1">
    <property type="nucleotide sequence ID" value="NZ_BIXZ01000007.1"/>
</dbReference>
<dbReference type="Gene3D" id="1.20.1250.20">
    <property type="entry name" value="MFS general substrate transporter like domains"/>
    <property type="match status" value="2"/>
</dbReference>
<dbReference type="GO" id="GO:0022857">
    <property type="term" value="F:transmembrane transporter activity"/>
    <property type="evidence" value="ECO:0007669"/>
    <property type="project" value="InterPro"/>
</dbReference>
<protein>
    <submittedName>
        <fullName evidence="3">MFS transporter</fullName>
    </submittedName>
</protein>
<feature type="transmembrane region" description="Helical" evidence="1">
    <location>
        <begin position="143"/>
        <end position="160"/>
    </location>
</feature>
<feature type="transmembrane region" description="Helical" evidence="1">
    <location>
        <begin position="166"/>
        <end position="184"/>
    </location>
</feature>
<evidence type="ECO:0000313" key="4">
    <source>
        <dbReference type="Proteomes" id="UP000304382"/>
    </source>
</evidence>
<reference evidence="3 4" key="1">
    <citation type="submission" date="2019-02" db="EMBL/GenBank/DDBJ databases">
        <title>Haloarcula mannanilyticum sp. nov., a mannan degrading haloarchaeon isolated from commercial salt.</title>
        <authorList>
            <person name="Enomoto S."/>
            <person name="Shimane Y."/>
            <person name="Kamekura M."/>
            <person name="Ito T."/>
            <person name="Moriya O."/>
            <person name="Ihara K."/>
            <person name="Takahashi-Ando N."/>
            <person name="Fukushima Y."/>
            <person name="Yoshida Y."/>
            <person name="Usama R."/>
            <person name="Takai K."/>
            <person name="Minegishi H."/>
        </authorList>
    </citation>
    <scope>NUCLEOTIDE SEQUENCE [LARGE SCALE GENOMIC DNA]</scope>
    <source>
        <strain evidence="3 4">MD130-1</strain>
    </source>
</reference>
<keyword evidence="4" id="KW-1185">Reference proteome</keyword>
<dbReference type="OrthoDB" id="214271at2157"/>
<feature type="transmembrane region" description="Helical" evidence="1">
    <location>
        <begin position="44"/>
        <end position="68"/>
    </location>
</feature>
<evidence type="ECO:0000313" key="3">
    <source>
        <dbReference type="EMBL" id="GCF15260.1"/>
    </source>
</evidence>